<evidence type="ECO:0000313" key="4">
    <source>
        <dbReference type="EMBL" id="ORX48798.1"/>
    </source>
</evidence>
<dbReference type="PANTHER" id="PTHR46052">
    <property type="entry name" value="PHOSDUCIN-LIKE PROTEIN"/>
    <property type="match status" value="1"/>
</dbReference>
<dbReference type="InterPro" id="IPR024253">
    <property type="entry name" value="Phosducin_thioredoxin-like_dom"/>
</dbReference>
<name>A0A1X2G9Z6_9FUNG</name>
<feature type="region of interest" description="Disordered" evidence="2">
    <location>
        <begin position="1"/>
        <end position="57"/>
    </location>
</feature>
<dbReference type="InterPro" id="IPR051499">
    <property type="entry name" value="Phosducin-like_reg"/>
</dbReference>
<dbReference type="Gene3D" id="3.40.30.10">
    <property type="entry name" value="Glutaredoxin"/>
    <property type="match status" value="1"/>
</dbReference>
<reference evidence="4 5" key="1">
    <citation type="submission" date="2016-07" db="EMBL/GenBank/DDBJ databases">
        <title>Pervasive Adenine N6-methylation of Active Genes in Fungi.</title>
        <authorList>
            <consortium name="DOE Joint Genome Institute"/>
            <person name="Mondo S.J."/>
            <person name="Dannebaum R.O."/>
            <person name="Kuo R.C."/>
            <person name="Labutti K."/>
            <person name="Haridas S."/>
            <person name="Kuo A."/>
            <person name="Salamov A."/>
            <person name="Ahrendt S.R."/>
            <person name="Lipzen A."/>
            <person name="Sullivan W."/>
            <person name="Andreopoulos W.B."/>
            <person name="Clum A."/>
            <person name="Lindquist E."/>
            <person name="Daum C."/>
            <person name="Ramamoorthy G.K."/>
            <person name="Gryganskyi A."/>
            <person name="Culley D."/>
            <person name="Magnuson J.K."/>
            <person name="James T.Y."/>
            <person name="O'Malley M.A."/>
            <person name="Stajich J.E."/>
            <person name="Spatafora J.W."/>
            <person name="Visel A."/>
            <person name="Grigoriev I.V."/>
        </authorList>
    </citation>
    <scope>NUCLEOTIDE SEQUENCE [LARGE SCALE GENOMIC DNA]</scope>
    <source>
        <strain evidence="4 5">NRRL 3301</strain>
    </source>
</reference>
<gene>
    <name evidence="4" type="ORF">DM01DRAFT_1363971</name>
</gene>
<proteinExistence type="inferred from homology"/>
<evidence type="ECO:0000259" key="3">
    <source>
        <dbReference type="Pfam" id="PF02114"/>
    </source>
</evidence>
<organism evidence="4 5">
    <name type="scientific">Hesseltinella vesiculosa</name>
    <dbReference type="NCBI Taxonomy" id="101127"/>
    <lineage>
        <taxon>Eukaryota</taxon>
        <taxon>Fungi</taxon>
        <taxon>Fungi incertae sedis</taxon>
        <taxon>Mucoromycota</taxon>
        <taxon>Mucoromycotina</taxon>
        <taxon>Mucoromycetes</taxon>
        <taxon>Mucorales</taxon>
        <taxon>Cunninghamellaceae</taxon>
        <taxon>Hesseltinella</taxon>
    </lineage>
</organism>
<accession>A0A1X2G9Z6</accession>
<dbReference type="Gene3D" id="1.10.168.10">
    <property type="entry name" value="Phosducin, domain 2"/>
    <property type="match status" value="1"/>
</dbReference>
<dbReference type="Pfam" id="PF02114">
    <property type="entry name" value="Phosducin"/>
    <property type="match status" value="1"/>
</dbReference>
<dbReference type="OrthoDB" id="70588at2759"/>
<keyword evidence="5" id="KW-1185">Reference proteome</keyword>
<feature type="domain" description="Phosducin" evidence="3">
    <location>
        <begin position="138"/>
        <end position="247"/>
    </location>
</feature>
<dbReference type="SUPFAM" id="SSF52833">
    <property type="entry name" value="Thioredoxin-like"/>
    <property type="match status" value="1"/>
</dbReference>
<dbReference type="Proteomes" id="UP000242146">
    <property type="component" value="Unassembled WGS sequence"/>
</dbReference>
<evidence type="ECO:0000256" key="1">
    <source>
        <dbReference type="ARBA" id="ARBA00009686"/>
    </source>
</evidence>
<evidence type="ECO:0000313" key="5">
    <source>
        <dbReference type="Proteomes" id="UP000242146"/>
    </source>
</evidence>
<evidence type="ECO:0000256" key="2">
    <source>
        <dbReference type="SAM" id="MobiDB-lite"/>
    </source>
</evidence>
<dbReference type="STRING" id="101127.A0A1X2G9Z6"/>
<dbReference type="InterPro" id="IPR036249">
    <property type="entry name" value="Thioredoxin-like_sf"/>
</dbReference>
<comment type="similarity">
    <text evidence="1">Belongs to the phosducin family.</text>
</comment>
<dbReference type="InterPro" id="IPR023196">
    <property type="entry name" value="Phosducin_N_dom_sf"/>
</dbReference>
<dbReference type="AlphaFoldDB" id="A0A1X2G9Z6"/>
<dbReference type="PANTHER" id="PTHR46052:SF1">
    <property type="entry name" value="PHOSDUCIN-LIKE PROTEIN"/>
    <property type="match status" value="1"/>
</dbReference>
<dbReference type="EMBL" id="MCGT01000028">
    <property type="protein sequence ID" value="ORX48798.1"/>
    <property type="molecule type" value="Genomic_DNA"/>
</dbReference>
<protein>
    <submittedName>
        <fullName evidence="4">Thioredoxin-like protein</fullName>
    </submittedName>
</protein>
<comment type="caution">
    <text evidence="4">The sequence shown here is derived from an EMBL/GenBank/DDBJ whole genome shotgun (WGS) entry which is preliminary data.</text>
</comment>
<feature type="compositionally biased region" description="Basic and acidic residues" evidence="2">
    <location>
        <begin position="13"/>
        <end position="25"/>
    </location>
</feature>
<sequence length="260" mass="29378">MDDALLHKLQNSHLDDDNDKRHDDSDHSDDDQDQSIGEVEVPNTMRETGPQTGPKGVIADEKYHRQMRAAQKQADLTAYNAKMLAKAPMTTTYLEDQRQAQASNELVLESRHDSDSDLDDLLEDEEQHRVFGTLADVDAQGYVDAIDNEWRTVPVVVHVFDSNLQHCRQLDALLQPLARKYALAKFIRIAAHDLDFDLVGSPAILAYKSGILVANLIRLDDEVGPVYSEETIEDLLIRHQALSEEDLYDQPEKDDSTDDE</sequence>